<protein>
    <submittedName>
        <fullName evidence="2">(apollo) hypothetical protein</fullName>
    </submittedName>
</protein>
<dbReference type="GO" id="GO:0003677">
    <property type="term" value="F:DNA binding"/>
    <property type="evidence" value="ECO:0007669"/>
    <property type="project" value="TreeGrafter"/>
</dbReference>
<proteinExistence type="predicted"/>
<evidence type="ECO:0000313" key="2">
    <source>
        <dbReference type="EMBL" id="CAG4956107.1"/>
    </source>
</evidence>
<reference evidence="2" key="1">
    <citation type="submission" date="2021-04" db="EMBL/GenBank/DDBJ databases">
        <authorList>
            <person name="Tunstrom K."/>
        </authorList>
    </citation>
    <scope>NUCLEOTIDE SEQUENCE</scope>
</reference>
<gene>
    <name evidence="2" type="ORF">PAPOLLO_LOCUS5467</name>
</gene>
<sequence length="321" mass="36570">MKRHPQIKERCAEGISTSRSDVTESDLRGWFDSSENALEILEDPTRLYNADESGFQTCPEFGRVLGPVGMKIFFEVKSGKEKEQLTVMACLNAAGQVVAHMVVYPLKRISRDIANNVPADWAIGKSNKGWMTAPLYFEYILNIFDPWLKNNMIMKPVLLLVDGHRSHLTLQVAEYCANNQILVYALFPNSTHILQPADVSLFKCLKSGWQNIVYEYKRNSGNRHITRAGFAPLLLKVFQDRVTPEIISNGFKRCGIYPFDPSAVDYTKCMDHEVRKVSPKLVETGVETILLLESFMRKGRAEQFRQVNDEWEGEESAKELL</sequence>
<feature type="domain" description="DDE-1" evidence="1">
    <location>
        <begin position="82"/>
        <end position="225"/>
    </location>
</feature>
<dbReference type="InterPro" id="IPR050863">
    <property type="entry name" value="CenT-Element_Derived"/>
</dbReference>
<dbReference type="PANTHER" id="PTHR19303:SF74">
    <property type="entry name" value="POGO TRANSPOSABLE ELEMENT WITH KRAB DOMAIN"/>
    <property type="match status" value="1"/>
</dbReference>
<dbReference type="Pfam" id="PF03184">
    <property type="entry name" value="DDE_1"/>
    <property type="match status" value="1"/>
</dbReference>
<dbReference type="Proteomes" id="UP000691718">
    <property type="component" value="Unassembled WGS sequence"/>
</dbReference>
<comment type="caution">
    <text evidence="2">The sequence shown here is derived from an EMBL/GenBank/DDBJ whole genome shotgun (WGS) entry which is preliminary data.</text>
</comment>
<dbReference type="AlphaFoldDB" id="A0A8S3WFB0"/>
<accession>A0A8S3WFB0</accession>
<name>A0A8S3WFB0_PARAO</name>
<organism evidence="2 3">
    <name type="scientific">Parnassius apollo</name>
    <name type="common">Apollo butterfly</name>
    <name type="synonym">Papilio apollo</name>
    <dbReference type="NCBI Taxonomy" id="110799"/>
    <lineage>
        <taxon>Eukaryota</taxon>
        <taxon>Metazoa</taxon>
        <taxon>Ecdysozoa</taxon>
        <taxon>Arthropoda</taxon>
        <taxon>Hexapoda</taxon>
        <taxon>Insecta</taxon>
        <taxon>Pterygota</taxon>
        <taxon>Neoptera</taxon>
        <taxon>Endopterygota</taxon>
        <taxon>Lepidoptera</taxon>
        <taxon>Glossata</taxon>
        <taxon>Ditrysia</taxon>
        <taxon>Papilionoidea</taxon>
        <taxon>Papilionidae</taxon>
        <taxon>Parnassiinae</taxon>
        <taxon>Parnassini</taxon>
        <taxon>Parnassius</taxon>
        <taxon>Parnassius</taxon>
    </lineage>
</organism>
<dbReference type="GO" id="GO:0005634">
    <property type="term" value="C:nucleus"/>
    <property type="evidence" value="ECO:0007669"/>
    <property type="project" value="TreeGrafter"/>
</dbReference>
<dbReference type="PANTHER" id="PTHR19303">
    <property type="entry name" value="TRANSPOSON"/>
    <property type="match status" value="1"/>
</dbReference>
<keyword evidence="3" id="KW-1185">Reference proteome</keyword>
<dbReference type="OrthoDB" id="6910501at2759"/>
<dbReference type="EMBL" id="CAJQZP010000312">
    <property type="protein sequence ID" value="CAG4956107.1"/>
    <property type="molecule type" value="Genomic_DNA"/>
</dbReference>
<evidence type="ECO:0000313" key="3">
    <source>
        <dbReference type="Proteomes" id="UP000691718"/>
    </source>
</evidence>
<dbReference type="InterPro" id="IPR004875">
    <property type="entry name" value="DDE_SF_endonuclease_dom"/>
</dbReference>
<evidence type="ECO:0000259" key="1">
    <source>
        <dbReference type="Pfam" id="PF03184"/>
    </source>
</evidence>